<organism evidence="3 4">
    <name type="scientific">Dyadobacter psychrophilus</name>
    <dbReference type="NCBI Taxonomy" id="651661"/>
    <lineage>
        <taxon>Bacteria</taxon>
        <taxon>Pseudomonadati</taxon>
        <taxon>Bacteroidota</taxon>
        <taxon>Cytophagia</taxon>
        <taxon>Cytophagales</taxon>
        <taxon>Spirosomataceae</taxon>
        <taxon>Dyadobacter</taxon>
    </lineage>
</organism>
<feature type="modified residue" description="4-aspartylphosphate" evidence="1">
    <location>
        <position position="58"/>
    </location>
</feature>
<dbReference type="Pfam" id="PF00072">
    <property type="entry name" value="Response_reg"/>
    <property type="match status" value="1"/>
</dbReference>
<evidence type="ECO:0000259" key="2">
    <source>
        <dbReference type="PROSITE" id="PS50110"/>
    </source>
</evidence>
<name>A0A1T5EAL6_9BACT</name>
<evidence type="ECO:0000256" key="1">
    <source>
        <dbReference type="PROSITE-ProRule" id="PRU00169"/>
    </source>
</evidence>
<dbReference type="Gene3D" id="3.40.50.2300">
    <property type="match status" value="1"/>
</dbReference>
<protein>
    <submittedName>
        <fullName evidence="3">Response regulator receiver domain-containing protein</fullName>
    </submittedName>
</protein>
<evidence type="ECO:0000313" key="4">
    <source>
        <dbReference type="Proteomes" id="UP000190897"/>
    </source>
</evidence>
<dbReference type="InterPro" id="IPR052893">
    <property type="entry name" value="TCS_response_regulator"/>
</dbReference>
<dbReference type="PROSITE" id="PS50110">
    <property type="entry name" value="RESPONSE_REGULATORY"/>
    <property type="match status" value="1"/>
</dbReference>
<dbReference type="SMART" id="SM00448">
    <property type="entry name" value="REC"/>
    <property type="match status" value="1"/>
</dbReference>
<keyword evidence="4" id="KW-1185">Reference proteome</keyword>
<feature type="domain" description="Response regulatory" evidence="2">
    <location>
        <begin position="5"/>
        <end position="125"/>
    </location>
</feature>
<dbReference type="AlphaFoldDB" id="A0A1T5EAL6"/>
<reference evidence="4" key="1">
    <citation type="submission" date="2017-02" db="EMBL/GenBank/DDBJ databases">
        <authorList>
            <person name="Varghese N."/>
            <person name="Submissions S."/>
        </authorList>
    </citation>
    <scope>NUCLEOTIDE SEQUENCE [LARGE SCALE GENOMIC DNA]</scope>
    <source>
        <strain evidence="4">DSM 22270</strain>
    </source>
</reference>
<dbReference type="PANTHER" id="PTHR44520">
    <property type="entry name" value="RESPONSE REGULATOR RCP1-RELATED"/>
    <property type="match status" value="1"/>
</dbReference>
<dbReference type="RefSeq" id="WP_082214757.1">
    <property type="nucleotide sequence ID" value="NZ_FUZA01000002.1"/>
</dbReference>
<dbReference type="OrthoDB" id="7631574at2"/>
<dbReference type="Proteomes" id="UP000190897">
    <property type="component" value="Unassembled WGS sequence"/>
</dbReference>
<accession>A0A1T5EAL6</accession>
<keyword evidence="1" id="KW-0597">Phosphoprotein</keyword>
<dbReference type="EMBL" id="FUZA01000002">
    <property type="protein sequence ID" value="SKB80883.1"/>
    <property type="molecule type" value="Genomic_DNA"/>
</dbReference>
<dbReference type="GO" id="GO:0000160">
    <property type="term" value="P:phosphorelay signal transduction system"/>
    <property type="evidence" value="ECO:0007669"/>
    <property type="project" value="InterPro"/>
</dbReference>
<dbReference type="SUPFAM" id="SSF52172">
    <property type="entry name" value="CheY-like"/>
    <property type="match status" value="1"/>
</dbReference>
<dbReference type="InterPro" id="IPR011006">
    <property type="entry name" value="CheY-like_superfamily"/>
</dbReference>
<sequence>MAFKNILLIDDDEDEHDIFRSALNQLSDNVSFDAIFDASDALNKLASKQLEPDVIFLDLNMPKMNGEVFLSQIKNNNSLKNIPVIIFSTASSPSTIRTVKEMGAADYITKPDSFEGLLNIMKPLIA</sequence>
<dbReference type="STRING" id="651661.SAMN05660293_02266"/>
<evidence type="ECO:0000313" key="3">
    <source>
        <dbReference type="EMBL" id="SKB80883.1"/>
    </source>
</evidence>
<dbReference type="PANTHER" id="PTHR44520:SF2">
    <property type="entry name" value="RESPONSE REGULATOR RCP1"/>
    <property type="match status" value="1"/>
</dbReference>
<gene>
    <name evidence="3" type="ORF">SAMN05660293_02266</name>
</gene>
<proteinExistence type="predicted"/>
<dbReference type="InterPro" id="IPR001789">
    <property type="entry name" value="Sig_transdc_resp-reg_receiver"/>
</dbReference>